<protein>
    <submittedName>
        <fullName evidence="1">Leucine-rich repeat receptor-like protein kinase</fullName>
    </submittedName>
</protein>
<accession>A0ACB8JAQ8</accession>
<sequence>MADCKGIETHFSTFEKLRRNEGARFHDPTLYRSVIGSLQYAVLTRPELAFSVNKLSQYMSDPRQPHWIACKRILRYLKSTMNMCLRFRKSEYFDITAYTDADWASDPDDRSELKLKVEGVPVILSDSTSAAAIAANPVYHSKTKHFEIDLHFIRDKVMKGEIEISYVASKDQTADVLTKPLPHYKLSHFRSKLNVIDKTLCLREGVEISDYEKPTADSNDKLACHLSCSQLQSENVEDEMDLLRWQNGYAEDSQYICMQLLHSAFIGTGISKSISPEFKTEDLNQQLWNVRSFPEGKRNCYNVKLPRAKNNKYLIRARFMYGNCDARNVTPQFDLHLQANFWVSVKLENADSIISEEIIHVPSSDYLQTCLVNTGLGTPFISALEIRSLNNTIYKTKSGSLYLFSRLDIASTTKQMVRYQDDAYYDRIWMPFNLENWGKISTSLTIDDGFYIDLRPPEVVMRTAATPANASEPLEFYLITDDTLEFNFYFYFAELTKLQPNESREFNISFNGKHIYGPLSPEYLYSLAIFSVLPTMSGGDNRFSIYKTKDSTLPPILNAIEIYTVKQFLQHHTDEQDGVKLVLKDTSLVSDLPPLLPLSLPFSPPMNFRCTAHNKPVSYDGFDPSRIMSLNLSASGLTGEIAPYFSNLPLLQYLDLSNNSLTGPVPNFLAKLPALRILNLEGNMLTGLVPIELIERSKKGSLSLRCVSYLIVNKFSCCLNLIMMMHSFGKVDTYDSLELENRRFSHSQILRLTNNFEKVLGKGGSGTVYQGYFDTTPVAIKMLY</sequence>
<dbReference type="Proteomes" id="UP000829398">
    <property type="component" value="Chromosome 7"/>
</dbReference>
<proteinExistence type="predicted"/>
<evidence type="ECO:0000313" key="1">
    <source>
        <dbReference type="EMBL" id="KAH9713981.1"/>
    </source>
</evidence>
<dbReference type="EMBL" id="CM039176">
    <property type="protein sequence ID" value="KAH9713981.1"/>
    <property type="molecule type" value="Genomic_DNA"/>
</dbReference>
<name>A0ACB8JAQ8_CITSI</name>
<reference evidence="2" key="1">
    <citation type="journal article" date="2023" name="Hortic. Res.">
        <title>A chromosome-level phased genome enabling allele-level studies in sweet orange: a case study on citrus Huanglongbing tolerance.</title>
        <authorList>
            <person name="Wu B."/>
            <person name="Yu Q."/>
            <person name="Deng Z."/>
            <person name="Duan Y."/>
            <person name="Luo F."/>
            <person name="Gmitter F. Jr."/>
        </authorList>
    </citation>
    <scope>NUCLEOTIDE SEQUENCE [LARGE SCALE GENOMIC DNA]</scope>
    <source>
        <strain evidence="2">cv. Valencia</strain>
    </source>
</reference>
<evidence type="ECO:0000313" key="2">
    <source>
        <dbReference type="Proteomes" id="UP000829398"/>
    </source>
</evidence>
<keyword evidence="2" id="KW-1185">Reference proteome</keyword>
<comment type="caution">
    <text evidence="1">The sequence shown here is derived from an EMBL/GenBank/DDBJ whole genome shotgun (WGS) entry which is preliminary data.</text>
</comment>
<organism evidence="1 2">
    <name type="scientific">Citrus sinensis</name>
    <name type="common">Sweet orange</name>
    <name type="synonym">Citrus aurantium var. sinensis</name>
    <dbReference type="NCBI Taxonomy" id="2711"/>
    <lineage>
        <taxon>Eukaryota</taxon>
        <taxon>Viridiplantae</taxon>
        <taxon>Streptophyta</taxon>
        <taxon>Embryophyta</taxon>
        <taxon>Tracheophyta</taxon>
        <taxon>Spermatophyta</taxon>
        <taxon>Magnoliopsida</taxon>
        <taxon>eudicotyledons</taxon>
        <taxon>Gunneridae</taxon>
        <taxon>Pentapetalae</taxon>
        <taxon>rosids</taxon>
        <taxon>malvids</taxon>
        <taxon>Sapindales</taxon>
        <taxon>Rutaceae</taxon>
        <taxon>Aurantioideae</taxon>
        <taxon>Citrus</taxon>
    </lineage>
</organism>
<gene>
    <name evidence="1" type="ORF">KPL71_020523</name>
</gene>